<name>A0AAF0CWH5_9ENTE</name>
<dbReference type="InterPro" id="IPR022742">
    <property type="entry name" value="Hydrolase_4"/>
</dbReference>
<protein>
    <submittedName>
        <fullName evidence="2">Lysophospholipase</fullName>
    </submittedName>
</protein>
<dbReference type="EMBL" id="CP110232">
    <property type="protein sequence ID" value="WEG74127.1"/>
    <property type="molecule type" value="Genomic_DNA"/>
</dbReference>
<keyword evidence="3" id="KW-1185">Reference proteome</keyword>
<proteinExistence type="predicted"/>
<accession>A0AAF0CWH5</accession>
<dbReference type="Proteomes" id="UP001179647">
    <property type="component" value="Chromosome"/>
</dbReference>
<dbReference type="PANTHER" id="PTHR11614">
    <property type="entry name" value="PHOSPHOLIPASE-RELATED"/>
    <property type="match status" value="1"/>
</dbReference>
<organism evidence="2 3">
    <name type="scientific">Vagococcus intermedius</name>
    <dbReference type="NCBI Taxonomy" id="2991418"/>
    <lineage>
        <taxon>Bacteria</taxon>
        <taxon>Bacillati</taxon>
        <taxon>Bacillota</taxon>
        <taxon>Bacilli</taxon>
        <taxon>Lactobacillales</taxon>
        <taxon>Enterococcaceae</taxon>
        <taxon>Vagococcus</taxon>
    </lineage>
</organism>
<dbReference type="RefSeq" id="WP_275469926.1">
    <property type="nucleotide sequence ID" value="NZ_CP110232.1"/>
</dbReference>
<evidence type="ECO:0000313" key="3">
    <source>
        <dbReference type="Proteomes" id="UP001179647"/>
    </source>
</evidence>
<dbReference type="AlphaFoldDB" id="A0AAF0CWH5"/>
<feature type="domain" description="Serine aminopeptidase S33" evidence="1">
    <location>
        <begin position="27"/>
        <end position="290"/>
    </location>
</feature>
<gene>
    <name evidence="2" type="ORF">OL234_04320</name>
</gene>
<dbReference type="Gene3D" id="3.40.50.1820">
    <property type="entry name" value="alpha/beta hydrolase"/>
    <property type="match status" value="1"/>
</dbReference>
<dbReference type="KEGG" id="vie:OL234_04320"/>
<dbReference type="InterPro" id="IPR029058">
    <property type="entry name" value="AB_hydrolase_fold"/>
</dbReference>
<evidence type="ECO:0000259" key="1">
    <source>
        <dbReference type="Pfam" id="PF12146"/>
    </source>
</evidence>
<dbReference type="InterPro" id="IPR051044">
    <property type="entry name" value="MAG_DAG_Lipase"/>
</dbReference>
<sequence length="309" mass="35045">MKKTTKLLSTDGQTKLNCLIWDNTESAPKVILQVVHGMAEYIERYESLANYLNLHNIVVVGHDHLGHGDSLADETHIRGYFSKGDSPKILIEDTHLVTNMIKEYYPEASLFILGHSMGSFIVRNYLKKYAQDVDGAIIMGTGGQRPELKLGLHITSKLNSLAPKVVNSFIDKIAFGNFSNYFPEKRTSYDWLSKNKANVDAYIADPKLGFTFTNNGFDTLFQLTENATKDNWADSIRRDLPIYIVSGEQDPVGNFGIGPQDLATDLSKKDFKNVTLQLYTYLRHEILNEAEHELVKNDLIRWINLQNKK</sequence>
<dbReference type="SUPFAM" id="SSF53474">
    <property type="entry name" value="alpha/beta-Hydrolases"/>
    <property type="match status" value="1"/>
</dbReference>
<evidence type="ECO:0000313" key="2">
    <source>
        <dbReference type="EMBL" id="WEG74127.1"/>
    </source>
</evidence>
<dbReference type="Pfam" id="PF12146">
    <property type="entry name" value="Hydrolase_4"/>
    <property type="match status" value="1"/>
</dbReference>
<reference evidence="2" key="1">
    <citation type="submission" date="2022-10" db="EMBL/GenBank/DDBJ databases">
        <title>Vagococcus sp. isolated from poultry meat.</title>
        <authorList>
            <person name="Johansson P."/>
            <person name="Bjorkroth J."/>
        </authorList>
    </citation>
    <scope>NUCLEOTIDE SEQUENCE</scope>
    <source>
        <strain evidence="2">STAA11</strain>
    </source>
</reference>